<evidence type="ECO:0000313" key="1">
    <source>
        <dbReference type="EMBL" id="MBP1875503.1"/>
    </source>
</evidence>
<reference evidence="1" key="1">
    <citation type="submission" date="2021-03" db="EMBL/GenBank/DDBJ databases">
        <title>Genomic Encyclopedia of Type Strains, Phase IV (KMG-IV): sequencing the most valuable type-strain genomes for metagenomic binning, comparative biology and taxonomic classification.</title>
        <authorList>
            <person name="Goeker M."/>
        </authorList>
    </citation>
    <scope>NUCLEOTIDE SEQUENCE</scope>
    <source>
        <strain evidence="1">DSM 18131</strain>
    </source>
</reference>
<gene>
    <name evidence="1" type="ORF">J2Z19_005239</name>
</gene>
<organism evidence="1 2">
    <name type="scientific">Ensifer adhaerens</name>
    <name type="common">Sinorhizobium morelense</name>
    <dbReference type="NCBI Taxonomy" id="106592"/>
    <lineage>
        <taxon>Bacteria</taxon>
        <taxon>Pseudomonadati</taxon>
        <taxon>Pseudomonadota</taxon>
        <taxon>Alphaproteobacteria</taxon>
        <taxon>Hyphomicrobiales</taxon>
        <taxon>Rhizobiaceae</taxon>
        <taxon>Sinorhizobium/Ensifer group</taxon>
        <taxon>Ensifer</taxon>
    </lineage>
</organism>
<name>A0ACC5T303_ENSAD</name>
<proteinExistence type="predicted"/>
<protein>
    <submittedName>
        <fullName evidence="1">CPA2 family monovalent cation:H+ antiporter-2</fullName>
    </submittedName>
</protein>
<dbReference type="EMBL" id="JAGGJR010000011">
    <property type="protein sequence ID" value="MBP1875503.1"/>
    <property type="molecule type" value="Genomic_DNA"/>
</dbReference>
<comment type="caution">
    <text evidence="1">The sequence shown here is derived from an EMBL/GenBank/DDBJ whole genome shotgun (WGS) entry which is preliminary data.</text>
</comment>
<accession>A0ACC5T303</accession>
<keyword evidence="2" id="KW-1185">Reference proteome</keyword>
<sequence>MFMVGLEFSLSTLLAARTDVLLAGSLQVGGTLTTIAVALWLLGLDPRIAILLGGAVAMSSTAVAMKQLAEQGEISSQHGRFALGILLFQDIATIPLLVAVDSWSRQASVDPFDLVGRLGLAAIALIAVSIIARPLVRTVFAGASRSRSNDLFLLAALFVALGAAYLAHLAGLALPIGAFIAGMVIGGSDFQHRVEDDVRPFRDVLVGLFFVTVGMQIDLRLMVVFPYAILAWCVVFLFGKALVTFVVGLMLRRSAAIALHVAVILAHGGEFGLLLLTMAMNSGLLPSEVGQPVLIALALTMGLAPVLIQHTAFVEHLVGNRRTRVAATENAIRATCASLDRHVVLCGCGRVGRLVATAFEAAKIPHIAIESDLARFKEAQRESHMIVHGDAAHRRILSAAGLAKARLVVITFDRHSAVERILKFAREQQMAIPCVVSTADDRDITALVKAGANVVFPENLAAGLALADQSLLLCGLTREEAGRIVTTLRAELNPELRERVGI</sequence>
<evidence type="ECO:0000313" key="2">
    <source>
        <dbReference type="Proteomes" id="UP000823773"/>
    </source>
</evidence>
<dbReference type="Proteomes" id="UP000823773">
    <property type="component" value="Unassembled WGS sequence"/>
</dbReference>